<evidence type="ECO:0000256" key="2">
    <source>
        <dbReference type="ARBA" id="ARBA00023027"/>
    </source>
</evidence>
<dbReference type="InterPro" id="IPR008927">
    <property type="entry name" value="6-PGluconate_DH-like_C_sf"/>
</dbReference>
<name>A0ABV9F7R6_9BACL</name>
<dbReference type="RefSeq" id="WP_378092165.1">
    <property type="nucleotide sequence ID" value="NZ_JBHSEP010000001.1"/>
</dbReference>
<evidence type="ECO:0000313" key="6">
    <source>
        <dbReference type="EMBL" id="MFC4597253.1"/>
    </source>
</evidence>
<keyword evidence="2" id="KW-0520">NAD</keyword>
<dbReference type="InterPro" id="IPR036291">
    <property type="entry name" value="NAD(P)-bd_dom_sf"/>
</dbReference>
<evidence type="ECO:0000259" key="4">
    <source>
        <dbReference type="Pfam" id="PF01232"/>
    </source>
</evidence>
<keyword evidence="7" id="KW-1185">Reference proteome</keyword>
<dbReference type="EMBL" id="JBHSEP010000001">
    <property type="protein sequence ID" value="MFC4597253.1"/>
    <property type="molecule type" value="Genomic_DNA"/>
</dbReference>
<dbReference type="Pfam" id="PF08125">
    <property type="entry name" value="Mannitol_dh_C"/>
    <property type="match status" value="1"/>
</dbReference>
<accession>A0ABV9F7R6</accession>
<keyword evidence="1" id="KW-0560">Oxidoreductase</keyword>
<dbReference type="SUPFAM" id="SSF51735">
    <property type="entry name" value="NAD(P)-binding Rossmann-fold domains"/>
    <property type="match status" value="1"/>
</dbReference>
<dbReference type="PANTHER" id="PTHR30524">
    <property type="entry name" value="MANNITOL-1-PHOSPHATE 5-DEHYDROGENASE"/>
    <property type="match status" value="1"/>
</dbReference>
<evidence type="ECO:0000256" key="1">
    <source>
        <dbReference type="ARBA" id="ARBA00023002"/>
    </source>
</evidence>
<protein>
    <submittedName>
        <fullName evidence="6">Mannitol-1-phosphate 5-dehydrogenase</fullName>
    </submittedName>
</protein>
<gene>
    <name evidence="6" type="ORF">ACFO3S_03280</name>
</gene>
<dbReference type="Proteomes" id="UP001596028">
    <property type="component" value="Unassembled WGS sequence"/>
</dbReference>
<organism evidence="6 7">
    <name type="scientific">Cohnella hongkongensis</name>
    <dbReference type="NCBI Taxonomy" id="178337"/>
    <lineage>
        <taxon>Bacteria</taxon>
        <taxon>Bacillati</taxon>
        <taxon>Bacillota</taxon>
        <taxon>Bacilli</taxon>
        <taxon>Bacillales</taxon>
        <taxon>Paenibacillaceae</taxon>
        <taxon>Cohnella</taxon>
    </lineage>
</organism>
<dbReference type="InterPro" id="IPR013131">
    <property type="entry name" value="Mannitol_DH_N"/>
</dbReference>
<dbReference type="PANTHER" id="PTHR30524:SF0">
    <property type="entry name" value="ALTRONATE OXIDOREDUCTASE-RELATED"/>
    <property type="match status" value="1"/>
</dbReference>
<comment type="catalytic activity">
    <reaction evidence="3">
        <text>D-mannitol 1-phosphate + NAD(+) = beta-D-fructose 6-phosphate + NADH + H(+)</text>
        <dbReference type="Rhea" id="RHEA:19661"/>
        <dbReference type="ChEBI" id="CHEBI:15378"/>
        <dbReference type="ChEBI" id="CHEBI:57540"/>
        <dbReference type="ChEBI" id="CHEBI:57634"/>
        <dbReference type="ChEBI" id="CHEBI:57945"/>
        <dbReference type="ChEBI" id="CHEBI:61381"/>
        <dbReference type="EC" id="1.1.1.17"/>
    </reaction>
</comment>
<evidence type="ECO:0000259" key="5">
    <source>
        <dbReference type="Pfam" id="PF08125"/>
    </source>
</evidence>
<evidence type="ECO:0000256" key="3">
    <source>
        <dbReference type="ARBA" id="ARBA00048615"/>
    </source>
</evidence>
<dbReference type="InterPro" id="IPR013118">
    <property type="entry name" value="Mannitol_DH_C"/>
</dbReference>
<dbReference type="InterPro" id="IPR013328">
    <property type="entry name" value="6PGD_dom2"/>
</dbReference>
<evidence type="ECO:0000313" key="7">
    <source>
        <dbReference type="Proteomes" id="UP001596028"/>
    </source>
</evidence>
<dbReference type="Pfam" id="PF01232">
    <property type="entry name" value="Mannitol_dh"/>
    <property type="match status" value="1"/>
</dbReference>
<dbReference type="SUPFAM" id="SSF48179">
    <property type="entry name" value="6-phosphogluconate dehydrogenase C-terminal domain-like"/>
    <property type="match status" value="1"/>
</dbReference>
<proteinExistence type="predicted"/>
<dbReference type="Gene3D" id="3.40.50.720">
    <property type="entry name" value="NAD(P)-binding Rossmann-like Domain"/>
    <property type="match status" value="1"/>
</dbReference>
<feature type="domain" description="Mannitol dehydrogenase N-terminal" evidence="4">
    <location>
        <begin position="1"/>
        <end position="200"/>
    </location>
</feature>
<reference evidence="7" key="1">
    <citation type="journal article" date="2019" name="Int. J. Syst. Evol. Microbiol.">
        <title>The Global Catalogue of Microorganisms (GCM) 10K type strain sequencing project: providing services to taxonomists for standard genome sequencing and annotation.</title>
        <authorList>
            <consortium name="The Broad Institute Genomics Platform"/>
            <consortium name="The Broad Institute Genome Sequencing Center for Infectious Disease"/>
            <person name="Wu L."/>
            <person name="Ma J."/>
        </authorList>
    </citation>
    <scope>NUCLEOTIDE SEQUENCE [LARGE SCALE GENOMIC DNA]</scope>
    <source>
        <strain evidence="7">CCUG 49571</strain>
    </source>
</reference>
<feature type="domain" description="Mannitol dehydrogenase C-terminal" evidence="5">
    <location>
        <begin position="211"/>
        <end position="350"/>
    </location>
</feature>
<dbReference type="Gene3D" id="1.10.1040.10">
    <property type="entry name" value="N-(1-d-carboxylethyl)-l-norvaline Dehydrogenase, domain 2"/>
    <property type="match status" value="1"/>
</dbReference>
<comment type="caution">
    <text evidence="6">The sequence shown here is derived from an EMBL/GenBank/DDBJ whole genome shotgun (WGS) entry which is preliminary data.</text>
</comment>
<sequence>MKAILFGGGKIARGFIAHLLYLSKAEITFVDVNEQLIELLNSRDSYRVHVMGADHKSADIRGFSALSLRDAEGVARAWSEADIAFTSVGGKNLSALADALAAAFALRCREPFVKPFQIITCENWKRPAAELKQAIGERLSEEQSELFERWVGIAEAAVMRSAVEPPPSLTEADPLCVCVQDYWELPVDAAAIVGEPPRIEGVRYIEQFGGFLERKIYTNNTGNATISYLGYLKRHTRVSDAANDEDIVRLLDVVYAETGRALSEEYGIPLQEQMAFAREAKRKYQDASIVDYVERHARDPIRKLGPEDRLVGAARLAERHGIEPHGIATSIAAALYYDHASDPIATALKEKRESQGMLAVLRDVCGIAEDEPLAGLILDKIVWLQGKGWVR</sequence>